<dbReference type="EnsemblPlants" id="Bra038590.1">
    <property type="protein sequence ID" value="Bra038590.1-P"/>
    <property type="gene ID" value="Bra038590"/>
</dbReference>
<feature type="region of interest" description="Disordered" evidence="2">
    <location>
        <begin position="411"/>
        <end position="475"/>
    </location>
</feature>
<evidence type="ECO:0000313" key="3">
    <source>
        <dbReference type="EnsemblPlants" id="Bra038590.1-P"/>
    </source>
</evidence>
<protein>
    <submittedName>
        <fullName evidence="3">Uncharacterized protein</fullName>
    </submittedName>
</protein>
<keyword evidence="4" id="KW-1185">Reference proteome</keyword>
<feature type="region of interest" description="Disordered" evidence="2">
    <location>
        <begin position="66"/>
        <end position="90"/>
    </location>
</feature>
<evidence type="ECO:0000256" key="1">
    <source>
        <dbReference type="SAM" id="Coils"/>
    </source>
</evidence>
<feature type="region of interest" description="Disordered" evidence="2">
    <location>
        <begin position="1"/>
        <end position="25"/>
    </location>
</feature>
<dbReference type="OMA" id="SACSYRQ"/>
<dbReference type="PANTHER" id="PTHR31099">
    <property type="entry name" value="OS06G0165300 PROTEIN"/>
    <property type="match status" value="1"/>
</dbReference>
<dbReference type="FunCoup" id="M4FBX4">
    <property type="interactions" value="15"/>
</dbReference>
<feature type="compositionally biased region" description="Basic and acidic residues" evidence="2">
    <location>
        <begin position="66"/>
        <end position="81"/>
    </location>
</feature>
<reference evidence="4" key="2">
    <citation type="journal article" date="2018" name="Hortic Res">
        <title>Improved Brassica rapa reference genome by single-molecule sequencing and chromosome conformation capture technologies.</title>
        <authorList>
            <person name="Zhang L."/>
            <person name="Cai X."/>
            <person name="Wu J."/>
            <person name="Liu M."/>
            <person name="Grob S."/>
            <person name="Cheng F."/>
            <person name="Liang J."/>
            <person name="Cai C."/>
            <person name="Liu Z."/>
            <person name="Liu B."/>
            <person name="Wang F."/>
            <person name="Li S."/>
            <person name="Liu F."/>
            <person name="Li X."/>
            <person name="Cheng L."/>
            <person name="Yang W."/>
            <person name="Li M.H."/>
            <person name="Grossniklaus U."/>
            <person name="Zheng H."/>
            <person name="Wang X."/>
        </authorList>
    </citation>
    <scope>NUCLEOTIDE SEQUENCE [LARGE SCALE GENOMIC DNA]</scope>
    <source>
        <strain evidence="4">cv. Chiifu-401-42</strain>
    </source>
</reference>
<accession>M4FBX4</accession>
<keyword evidence="1" id="KW-0175">Coiled coil</keyword>
<evidence type="ECO:0000256" key="2">
    <source>
        <dbReference type="SAM" id="MobiDB-lite"/>
    </source>
</evidence>
<feature type="compositionally biased region" description="Basic and acidic residues" evidence="2">
    <location>
        <begin position="464"/>
        <end position="475"/>
    </location>
</feature>
<dbReference type="PANTHER" id="PTHR31099:SF16">
    <property type="entry name" value="AMINOTRANSFERASE-LIKE PLANT MOBILE DOMAIN-CONTAINING PROTEIN"/>
    <property type="match status" value="1"/>
</dbReference>
<proteinExistence type="predicted"/>
<feature type="region of interest" description="Disordered" evidence="2">
    <location>
        <begin position="504"/>
        <end position="540"/>
    </location>
</feature>
<dbReference type="Proteomes" id="UP000011750">
    <property type="component" value="Unassembled WGS sequence"/>
</dbReference>
<feature type="coiled-coil region" evidence="1">
    <location>
        <begin position="669"/>
        <end position="714"/>
    </location>
</feature>
<reference evidence="4" key="1">
    <citation type="journal article" date="2011" name="Nat. Genet.">
        <title>The genome of the mesopolyploid crop species Brassica rapa.</title>
        <authorList>
            <consortium name="Brassica rapa Genome Sequencing Project Consortium"/>
            <person name="Wang X."/>
            <person name="Wang H."/>
            <person name="Wang J."/>
            <person name="Sun R."/>
            <person name="Wu J."/>
            <person name="Liu S."/>
            <person name="Bai Y."/>
            <person name="Mun J.H."/>
            <person name="Bancroft I."/>
            <person name="Cheng F."/>
            <person name="Huang S."/>
            <person name="Li X."/>
            <person name="Hua W."/>
            <person name="Wang J."/>
            <person name="Wang X."/>
            <person name="Freeling M."/>
            <person name="Pires J.C."/>
            <person name="Paterson A.H."/>
            <person name="Chalhoub B."/>
            <person name="Wang B."/>
            <person name="Hayward A."/>
            <person name="Sharpe A.G."/>
            <person name="Park B.S."/>
            <person name="Weisshaar B."/>
            <person name="Liu B."/>
            <person name="Li B."/>
            <person name="Liu B."/>
            <person name="Tong C."/>
            <person name="Song C."/>
            <person name="Duran C."/>
            <person name="Peng C."/>
            <person name="Geng C."/>
            <person name="Koh C."/>
            <person name="Lin C."/>
            <person name="Edwards D."/>
            <person name="Mu D."/>
            <person name="Shen D."/>
            <person name="Soumpourou E."/>
            <person name="Li F."/>
            <person name="Fraser F."/>
            <person name="Conant G."/>
            <person name="Lassalle G."/>
            <person name="King G.J."/>
            <person name="Bonnema G."/>
            <person name="Tang H."/>
            <person name="Wang H."/>
            <person name="Belcram H."/>
            <person name="Zhou H."/>
            <person name="Hirakawa H."/>
            <person name="Abe H."/>
            <person name="Guo H."/>
            <person name="Wang H."/>
            <person name="Jin H."/>
            <person name="Parkin I.A."/>
            <person name="Batley J."/>
            <person name="Kim J.S."/>
            <person name="Just J."/>
            <person name="Li J."/>
            <person name="Xu J."/>
            <person name="Deng J."/>
            <person name="Kim J.A."/>
            <person name="Li J."/>
            <person name="Yu J."/>
            <person name="Meng J."/>
            <person name="Wang J."/>
            <person name="Min J."/>
            <person name="Poulain J."/>
            <person name="Wang J."/>
            <person name="Hatakeyama K."/>
            <person name="Wu K."/>
            <person name="Wang L."/>
            <person name="Fang L."/>
            <person name="Trick M."/>
            <person name="Links M.G."/>
            <person name="Zhao M."/>
            <person name="Jin M."/>
            <person name="Ramchiary N."/>
            <person name="Drou N."/>
            <person name="Berkman P.J."/>
            <person name="Cai Q."/>
            <person name="Huang Q."/>
            <person name="Li R."/>
            <person name="Tabata S."/>
            <person name="Cheng S."/>
            <person name="Zhang S."/>
            <person name="Zhang S."/>
            <person name="Huang S."/>
            <person name="Sato S."/>
            <person name="Sun S."/>
            <person name="Kwon S.J."/>
            <person name="Choi S.R."/>
            <person name="Lee T.H."/>
            <person name="Fan W."/>
            <person name="Zhao X."/>
            <person name="Tan X."/>
            <person name="Xu X."/>
            <person name="Wang Y."/>
            <person name="Qiu Y."/>
            <person name="Yin Y."/>
            <person name="Li Y."/>
            <person name="Du Y."/>
            <person name="Liao Y."/>
            <person name="Lim Y."/>
            <person name="Narusaka Y."/>
            <person name="Wang Y."/>
            <person name="Wang Z."/>
            <person name="Li Z."/>
            <person name="Wang Z."/>
            <person name="Xiong Z."/>
            <person name="Zhang Z."/>
        </authorList>
    </citation>
    <scope>NUCLEOTIDE SEQUENCE [LARGE SCALE GENOMIC DNA]</scope>
    <source>
        <strain evidence="4">cv. Chiifu-401-42</strain>
    </source>
</reference>
<dbReference type="AlphaFoldDB" id="M4FBX4"/>
<feature type="compositionally biased region" description="Basic and acidic residues" evidence="2">
    <location>
        <begin position="1"/>
        <end position="16"/>
    </location>
</feature>
<sequence>MSSGERLSHEQKRKEISASSSASRDGIEAPLEEFVRIHHDAMMDTGNLYLSQRILVSESACSYRQEVRGNQDEPQACERDGSGGAGDETPSVNHVPTCYYPGGIFEELPAIAPEFRSPDVSGQAWENVMKTKSTPNSVKKLLQERHGLGVTFLIPSASKRPWLSPVGYQCVYESYFRDDTKLWFPIPRLVTSYARRRDAAISQFLNGSWRIVVALMVMATEIDVSLSVRAFEELTSISSLDDGLLLIKMRPSYNVIGRHPNKTPDWQRSYFFIKCVDSAFEDPPDDDYRVLWNTLLADHSTSRDYPEDFLTNAPAVARLAQEHWGNISWERVHRSIDRISQKDWNSSYFPSANKTKRQISLFTKEEKKRVNEARRMRGHPDLSAMMTVELNLPSVEPPAPSNEIVIADTTDATPRHRDSSAGATAPAPKKKKGGEETPREEMAEPPPKKKKKGNQQPQAVGNVRPRETDVVIPVRRNESVGEPALNLASVDDLEDVFPEVTLRKKKKSKKTDDREPVASTPAPSILGTSAVGASSRKKNSRVEFPDHVSFKYNGPTPLIYVPHKCAELVSQIKCGPKPLPSVSDLIFKDEYVDAARTKLLGDGSMNFVVEKYDTALKETREALRKSEKEVVAKGRLYRRKRAEWRDEYEKMAEKRERAIAHRKIQREQAEAAEAKLSVANSTIAILESRKANLMEEMGAKAEEYKRDLDRLRDSRVYEVTKERVRVETEMIAKSNKHFGNLREWWTLRDPFDTARQLQSQAFGTKKCLEALKAGGRDIPQDVIDTFAAREKQFEEEALKLDPGEIPEIDLTLSPLHLDSQFVDMRAFVGLDPHGSTWFSEVPLISPKLRLLHLVPQGRDDRKLMRRLLLLKLLMRERSPSGAKMSLRSPTPLLRTQKVIRVNGRIRMMVVWRSTRSIVER</sequence>
<evidence type="ECO:0000313" key="4">
    <source>
        <dbReference type="Proteomes" id="UP000011750"/>
    </source>
</evidence>
<dbReference type="Gramene" id="Bra038590.1">
    <property type="protein sequence ID" value="Bra038590.1-P"/>
    <property type="gene ID" value="Bra038590"/>
</dbReference>
<reference evidence="3" key="3">
    <citation type="submission" date="2023-03" db="UniProtKB">
        <authorList>
            <consortium name="EnsemblPlants"/>
        </authorList>
    </citation>
    <scope>IDENTIFICATION</scope>
    <source>
        <strain evidence="3">cv. Chiifu-401-42</strain>
    </source>
</reference>
<feature type="compositionally biased region" description="Basic and acidic residues" evidence="2">
    <location>
        <begin position="433"/>
        <end position="442"/>
    </location>
</feature>
<name>M4FBX4_BRACM</name>
<dbReference type="InParanoid" id="M4FBX4"/>
<organism evidence="3 4">
    <name type="scientific">Brassica campestris</name>
    <name type="common">Field mustard</name>
    <dbReference type="NCBI Taxonomy" id="3711"/>
    <lineage>
        <taxon>Eukaryota</taxon>
        <taxon>Viridiplantae</taxon>
        <taxon>Streptophyta</taxon>
        <taxon>Embryophyta</taxon>
        <taxon>Tracheophyta</taxon>
        <taxon>Spermatophyta</taxon>
        <taxon>Magnoliopsida</taxon>
        <taxon>eudicotyledons</taxon>
        <taxon>Gunneridae</taxon>
        <taxon>Pentapetalae</taxon>
        <taxon>rosids</taxon>
        <taxon>malvids</taxon>
        <taxon>Brassicales</taxon>
        <taxon>Brassicaceae</taxon>
        <taxon>Brassiceae</taxon>
        <taxon>Brassica</taxon>
    </lineage>
</organism>
<dbReference type="HOGENOM" id="CLU_316973_0_0_1"/>